<feature type="chain" id="PRO_5046776047" evidence="1">
    <location>
        <begin position="23"/>
        <end position="381"/>
    </location>
</feature>
<comment type="caution">
    <text evidence="2">The sequence shown here is derived from an EMBL/GenBank/DDBJ whole genome shotgun (WGS) entry which is preliminary data.</text>
</comment>
<proteinExistence type="predicted"/>
<feature type="signal peptide" evidence="1">
    <location>
        <begin position="1"/>
        <end position="22"/>
    </location>
</feature>
<keyword evidence="3" id="KW-1185">Reference proteome</keyword>
<evidence type="ECO:0000313" key="3">
    <source>
        <dbReference type="Proteomes" id="UP001465668"/>
    </source>
</evidence>
<sequence>MFNAKTIYAAAGLLAAATAVNGHLVLTDPQPHDFIHDDNPQRPLDASGSDFPCRNTGASWTGPVNSYALGSKQQLAFLGSAVHGGGSCQVSITYDTAPTKESKFKVIHTIQGGCPARDTAGNIGTTADMVDPFTYDYTIPTDIPAGNATIAWSWINRVGNREYYMQCGVLELTGTGGDQANFDKLPDLFVANLDGVSDGCTTTVNGAEVSSDFLIPDPGDSVETNSMVSPVSFDSTCKSVSAGSGGSAGTTAAATTSVAATTSLASSATSVPGGVFITKTTQATATAAPATTPVASVASSSVPVASASSGSSTGTGQQKVGECPTSGMFNCVSGTSYQQCASGTWSVVMPLAAGTSCTVGESTDMKIAAAGRRMAMRALKN</sequence>
<dbReference type="PANTHER" id="PTHR36182:SF2">
    <property type="entry name" value="LYTIC POLYSACCHARIDE MONOOXYGENASE"/>
    <property type="match status" value="1"/>
</dbReference>
<dbReference type="PANTHER" id="PTHR36182">
    <property type="entry name" value="PROTEIN, PUTATIVE (AFU_ORTHOLOGUE AFUA_6G10930)-RELATED"/>
    <property type="match status" value="1"/>
</dbReference>
<organism evidence="2 3">
    <name type="scientific">Seiridium cardinale</name>
    <dbReference type="NCBI Taxonomy" id="138064"/>
    <lineage>
        <taxon>Eukaryota</taxon>
        <taxon>Fungi</taxon>
        <taxon>Dikarya</taxon>
        <taxon>Ascomycota</taxon>
        <taxon>Pezizomycotina</taxon>
        <taxon>Sordariomycetes</taxon>
        <taxon>Xylariomycetidae</taxon>
        <taxon>Amphisphaeriales</taxon>
        <taxon>Sporocadaceae</taxon>
        <taxon>Seiridium</taxon>
    </lineage>
</organism>
<evidence type="ECO:0000313" key="2">
    <source>
        <dbReference type="EMBL" id="KAK9775589.1"/>
    </source>
</evidence>
<dbReference type="Gene3D" id="2.70.50.70">
    <property type="match status" value="1"/>
</dbReference>
<name>A0ABR2XP86_9PEZI</name>
<protein>
    <submittedName>
        <fullName evidence="2">Uncharacterized protein</fullName>
    </submittedName>
</protein>
<accession>A0ABR2XP86</accession>
<dbReference type="EMBL" id="JARVKM010000033">
    <property type="protein sequence ID" value="KAK9775589.1"/>
    <property type="molecule type" value="Genomic_DNA"/>
</dbReference>
<gene>
    <name evidence="2" type="ORF">SCAR479_07694</name>
</gene>
<reference evidence="2 3" key="1">
    <citation type="submission" date="2024-02" db="EMBL/GenBank/DDBJ databases">
        <title>First draft genome assembly of two strains of Seiridium cardinale.</title>
        <authorList>
            <person name="Emiliani G."/>
            <person name="Scali E."/>
        </authorList>
    </citation>
    <scope>NUCLEOTIDE SEQUENCE [LARGE SCALE GENOMIC DNA]</scope>
    <source>
        <strain evidence="2 3">BM-138-000479</strain>
    </source>
</reference>
<dbReference type="Proteomes" id="UP001465668">
    <property type="component" value="Unassembled WGS sequence"/>
</dbReference>
<evidence type="ECO:0000256" key="1">
    <source>
        <dbReference type="SAM" id="SignalP"/>
    </source>
</evidence>
<keyword evidence="1" id="KW-0732">Signal</keyword>